<dbReference type="Proteomes" id="UP001327027">
    <property type="component" value="Unassembled WGS sequence"/>
</dbReference>
<keyword evidence="2" id="KW-1185">Reference proteome</keyword>
<name>A0ABU5ZXH4_9FLAO</name>
<sequence>MPEPLKNVYNESFFESFLQTLTKVYSPLDKRQFLTDIYTDDWPEKELKQRMYHISATLFNHLPKDFEVATAILVKVSQLLKTKEESTSFEHMFLPDYIEKYGLNHYDTSIKAMEEITKFTSCEFAVRPFIIKYQDKMLSQLLSWSQHEHLMVRRLASEGSRPRLPWAIALPEFKKDPLSIIPILENLKNDPSEMVRRSVANNLNDISKDNPSIVTSLVKKWKGKSIETDKLVKHASRTLLKEGNNKIMQLFGFGDIQDIEISNFQILTPKVKIGKSLEFSFELRNRSKKVSKIRLEYGIYYQKANKSLSRKVFKISEKEYLTNSISKINRKQPFRVITTRKLYYGHHQVSLIINGKEVDKLDFTLQKP</sequence>
<dbReference type="InterPro" id="IPR021133">
    <property type="entry name" value="HEAT_type_2"/>
</dbReference>
<organism evidence="1 2">
    <name type="scientific">Aquimarina gracilis</name>
    <dbReference type="NCBI Taxonomy" id="874422"/>
    <lineage>
        <taxon>Bacteria</taxon>
        <taxon>Pseudomonadati</taxon>
        <taxon>Bacteroidota</taxon>
        <taxon>Flavobacteriia</taxon>
        <taxon>Flavobacteriales</taxon>
        <taxon>Flavobacteriaceae</taxon>
        <taxon>Aquimarina</taxon>
    </lineage>
</organism>
<dbReference type="RefSeq" id="WP_324180612.1">
    <property type="nucleotide sequence ID" value="NZ_BAABAW010000006.1"/>
</dbReference>
<comment type="caution">
    <text evidence="1">The sequence shown here is derived from an EMBL/GenBank/DDBJ whole genome shotgun (WGS) entry which is preliminary data.</text>
</comment>
<dbReference type="Gene3D" id="1.25.40.290">
    <property type="entry name" value="ARM repeat domains"/>
    <property type="match status" value="1"/>
</dbReference>
<gene>
    <name evidence="1" type="ORF">U6A24_13985</name>
</gene>
<proteinExistence type="predicted"/>
<evidence type="ECO:0000313" key="2">
    <source>
        <dbReference type="Proteomes" id="UP001327027"/>
    </source>
</evidence>
<reference evidence="1 2" key="1">
    <citation type="journal article" date="2013" name="Int. J. Syst. Evol. Microbiol.">
        <title>Aquimarina gracilis sp. nov., isolated from the gut microflora of a mussel, Mytilus coruscus, and emended description of Aquimarina spongiae.</title>
        <authorList>
            <person name="Park S.C."/>
            <person name="Choe H.N."/>
            <person name="Baik K.S."/>
            <person name="Seong C.N."/>
        </authorList>
    </citation>
    <scope>NUCLEOTIDE SEQUENCE [LARGE SCALE GENOMIC DNA]</scope>
    <source>
        <strain evidence="1 2">PSC32</strain>
    </source>
</reference>
<dbReference type="InterPro" id="IPR016024">
    <property type="entry name" value="ARM-type_fold"/>
</dbReference>
<protein>
    <submittedName>
        <fullName evidence="1">DNA alkylation repair protein</fullName>
    </submittedName>
</protein>
<dbReference type="Pfam" id="PF08713">
    <property type="entry name" value="DNA_alkylation"/>
    <property type="match status" value="1"/>
</dbReference>
<dbReference type="EMBL" id="JAYKLX010000006">
    <property type="protein sequence ID" value="MEB3346584.1"/>
    <property type="molecule type" value="Genomic_DNA"/>
</dbReference>
<evidence type="ECO:0000313" key="1">
    <source>
        <dbReference type="EMBL" id="MEB3346584.1"/>
    </source>
</evidence>
<dbReference type="InterPro" id="IPR014825">
    <property type="entry name" value="DNA_alkylation"/>
</dbReference>
<accession>A0ABU5ZXH4</accession>
<dbReference type="SUPFAM" id="SSF48371">
    <property type="entry name" value="ARM repeat"/>
    <property type="match status" value="1"/>
</dbReference>
<dbReference type="PROSITE" id="PS50077">
    <property type="entry name" value="HEAT_REPEAT"/>
    <property type="match status" value="1"/>
</dbReference>